<accession>A0A8C0K207</accession>
<reference evidence="2" key="1">
    <citation type="submission" date="2025-08" db="UniProtKB">
        <authorList>
            <consortium name="Ensembl"/>
        </authorList>
    </citation>
    <scope>IDENTIFICATION</scope>
</reference>
<dbReference type="GeneTree" id="ENSGT00520000059915"/>
<evidence type="ECO:0000313" key="3">
    <source>
        <dbReference type="Proteomes" id="UP000694391"/>
    </source>
</evidence>
<proteinExistence type="predicted"/>
<dbReference type="Proteomes" id="UP000694391">
    <property type="component" value="Unplaced"/>
</dbReference>
<dbReference type="Ensembl" id="ENSCAFT00020010442.1">
    <property type="protein sequence ID" value="ENSCAFP00020008994.1"/>
    <property type="gene ID" value="ENSCAFG00020007285.1"/>
</dbReference>
<sequence length="114" mass="12707">MNTQQGEYTAWEHGRWWDSRGGKEGTPQLTSRWATVKMTGSMRKTRLDSLLMDAAMTCEFTTREAPPGPPVPASPASFTVAFSVDKKRPRLLYRMKTTLTTPGEDRHSGVCGQS</sequence>
<dbReference type="AlphaFoldDB" id="A0A8C0K207"/>
<feature type="compositionally biased region" description="Basic and acidic residues" evidence="1">
    <location>
        <begin position="10"/>
        <end position="23"/>
    </location>
</feature>
<name>A0A8C0K207_CANLU</name>
<organism evidence="2 3">
    <name type="scientific">Canis lupus dingo</name>
    <name type="common">dingo</name>
    <dbReference type="NCBI Taxonomy" id="286419"/>
    <lineage>
        <taxon>Eukaryota</taxon>
        <taxon>Metazoa</taxon>
        <taxon>Chordata</taxon>
        <taxon>Craniata</taxon>
        <taxon>Vertebrata</taxon>
        <taxon>Euteleostomi</taxon>
        <taxon>Mammalia</taxon>
        <taxon>Eutheria</taxon>
        <taxon>Laurasiatheria</taxon>
        <taxon>Carnivora</taxon>
        <taxon>Caniformia</taxon>
        <taxon>Canidae</taxon>
        <taxon>Canis</taxon>
    </lineage>
</organism>
<evidence type="ECO:0000256" key="1">
    <source>
        <dbReference type="SAM" id="MobiDB-lite"/>
    </source>
</evidence>
<feature type="region of interest" description="Disordered" evidence="1">
    <location>
        <begin position="1"/>
        <end position="27"/>
    </location>
</feature>
<reference evidence="2" key="2">
    <citation type="submission" date="2025-09" db="UniProtKB">
        <authorList>
            <consortium name="Ensembl"/>
        </authorList>
    </citation>
    <scope>IDENTIFICATION</scope>
</reference>
<keyword evidence="3" id="KW-1185">Reference proteome</keyword>
<protein>
    <submittedName>
        <fullName evidence="2">Uncharacterized protein</fullName>
    </submittedName>
</protein>
<evidence type="ECO:0000313" key="2">
    <source>
        <dbReference type="Ensembl" id="ENSCAFP00020008994.1"/>
    </source>
</evidence>